<keyword evidence="2" id="KW-1185">Reference proteome</keyword>
<dbReference type="AlphaFoldDB" id="A0ABD0PLR9"/>
<dbReference type="EMBL" id="JAMKFB020000015">
    <property type="protein sequence ID" value="KAL0174994.1"/>
    <property type="molecule type" value="Genomic_DNA"/>
</dbReference>
<dbReference type="Proteomes" id="UP001529510">
    <property type="component" value="Unassembled WGS sequence"/>
</dbReference>
<evidence type="ECO:0000313" key="1">
    <source>
        <dbReference type="EMBL" id="KAL0174994.1"/>
    </source>
</evidence>
<name>A0ABD0PLR9_CIRMR</name>
<accession>A0ABD0PLR9</accession>
<sequence length="61" mass="6810">AVDNGRPQRWATARLHIEWIRRPPPSPVPLAFDEQLYNFTAWCPPNSKAPPPCGLTSQVSA</sequence>
<proteinExistence type="predicted"/>
<feature type="non-terminal residue" evidence="1">
    <location>
        <position position="1"/>
    </location>
</feature>
<protein>
    <submittedName>
        <fullName evidence="1">Uncharacterized protein</fullName>
    </submittedName>
</protein>
<reference evidence="1 2" key="1">
    <citation type="submission" date="2024-05" db="EMBL/GenBank/DDBJ databases">
        <title>Genome sequencing and assembly of Indian major carp, Cirrhinus mrigala (Hamilton, 1822).</title>
        <authorList>
            <person name="Mohindra V."/>
            <person name="Chowdhury L.M."/>
            <person name="Lal K."/>
            <person name="Jena J.K."/>
        </authorList>
    </citation>
    <scope>NUCLEOTIDE SEQUENCE [LARGE SCALE GENOMIC DNA]</scope>
    <source>
        <strain evidence="1">CM1030</strain>
        <tissue evidence="1">Blood</tissue>
    </source>
</reference>
<gene>
    <name evidence="1" type="ORF">M9458_030962</name>
</gene>
<organism evidence="1 2">
    <name type="scientific">Cirrhinus mrigala</name>
    <name type="common">Mrigala</name>
    <dbReference type="NCBI Taxonomy" id="683832"/>
    <lineage>
        <taxon>Eukaryota</taxon>
        <taxon>Metazoa</taxon>
        <taxon>Chordata</taxon>
        <taxon>Craniata</taxon>
        <taxon>Vertebrata</taxon>
        <taxon>Euteleostomi</taxon>
        <taxon>Actinopterygii</taxon>
        <taxon>Neopterygii</taxon>
        <taxon>Teleostei</taxon>
        <taxon>Ostariophysi</taxon>
        <taxon>Cypriniformes</taxon>
        <taxon>Cyprinidae</taxon>
        <taxon>Labeoninae</taxon>
        <taxon>Labeonini</taxon>
        <taxon>Cirrhinus</taxon>
    </lineage>
</organism>
<evidence type="ECO:0000313" key="2">
    <source>
        <dbReference type="Proteomes" id="UP001529510"/>
    </source>
</evidence>
<comment type="caution">
    <text evidence="1">The sequence shown here is derived from an EMBL/GenBank/DDBJ whole genome shotgun (WGS) entry which is preliminary data.</text>
</comment>